<dbReference type="GO" id="GO:0004867">
    <property type="term" value="F:serine-type endopeptidase inhibitor activity"/>
    <property type="evidence" value="ECO:0007669"/>
    <property type="project" value="UniProtKB-KW"/>
</dbReference>
<dbReference type="Proteomes" id="UP000007015">
    <property type="component" value="Chromosome 11"/>
</dbReference>
<proteinExistence type="inferred from homology"/>
<evidence type="ECO:0000256" key="2">
    <source>
        <dbReference type="ARBA" id="ARBA00022690"/>
    </source>
</evidence>
<dbReference type="Gene3D" id="3.30.497.10">
    <property type="entry name" value="Antithrombin, subunit I, domain 2"/>
    <property type="match status" value="1"/>
</dbReference>
<organism evidence="7 8">
    <name type="scientific">Oryza sativa subsp. indica</name>
    <name type="common">Rice</name>
    <dbReference type="NCBI Taxonomy" id="39946"/>
    <lineage>
        <taxon>Eukaryota</taxon>
        <taxon>Viridiplantae</taxon>
        <taxon>Streptophyta</taxon>
        <taxon>Embryophyta</taxon>
        <taxon>Tracheophyta</taxon>
        <taxon>Spermatophyta</taxon>
        <taxon>Magnoliopsida</taxon>
        <taxon>Liliopsida</taxon>
        <taxon>Poales</taxon>
        <taxon>Poaceae</taxon>
        <taxon>BOP clade</taxon>
        <taxon>Oryzoideae</taxon>
        <taxon>Oryzeae</taxon>
        <taxon>Oryzinae</taxon>
        <taxon>Oryza</taxon>
        <taxon>Oryza sativa</taxon>
    </lineage>
</organism>
<protein>
    <recommendedName>
        <fullName evidence="6">Serpin domain-containing protein</fullName>
    </recommendedName>
</protein>
<evidence type="ECO:0000256" key="4">
    <source>
        <dbReference type="ARBA" id="ARBA00049586"/>
    </source>
</evidence>
<evidence type="ECO:0000256" key="5">
    <source>
        <dbReference type="RuleBase" id="RU000411"/>
    </source>
</evidence>
<dbReference type="InterPro" id="IPR042178">
    <property type="entry name" value="Serpin_sf_1"/>
</dbReference>
<accession>A2ZCX9</accession>
<dbReference type="HOGENOM" id="CLU_023330_4_1_1"/>
<evidence type="ECO:0000313" key="8">
    <source>
        <dbReference type="Proteomes" id="UP000007015"/>
    </source>
</evidence>
<dbReference type="InterPro" id="IPR000215">
    <property type="entry name" value="Serpin_fam"/>
</dbReference>
<reference evidence="7 8" key="1">
    <citation type="journal article" date="2005" name="PLoS Biol.">
        <title>The genomes of Oryza sativa: a history of duplications.</title>
        <authorList>
            <person name="Yu J."/>
            <person name="Wang J."/>
            <person name="Lin W."/>
            <person name="Li S."/>
            <person name="Li H."/>
            <person name="Zhou J."/>
            <person name="Ni P."/>
            <person name="Dong W."/>
            <person name="Hu S."/>
            <person name="Zeng C."/>
            <person name="Zhang J."/>
            <person name="Zhang Y."/>
            <person name="Li R."/>
            <person name="Xu Z."/>
            <person name="Li S."/>
            <person name="Li X."/>
            <person name="Zheng H."/>
            <person name="Cong L."/>
            <person name="Lin L."/>
            <person name="Yin J."/>
            <person name="Geng J."/>
            <person name="Li G."/>
            <person name="Shi J."/>
            <person name="Liu J."/>
            <person name="Lv H."/>
            <person name="Li J."/>
            <person name="Wang J."/>
            <person name="Deng Y."/>
            <person name="Ran L."/>
            <person name="Shi X."/>
            <person name="Wang X."/>
            <person name="Wu Q."/>
            <person name="Li C."/>
            <person name="Ren X."/>
            <person name="Wang J."/>
            <person name="Wang X."/>
            <person name="Li D."/>
            <person name="Liu D."/>
            <person name="Zhang X."/>
            <person name="Ji Z."/>
            <person name="Zhao W."/>
            <person name="Sun Y."/>
            <person name="Zhang Z."/>
            <person name="Bao J."/>
            <person name="Han Y."/>
            <person name="Dong L."/>
            <person name="Ji J."/>
            <person name="Chen P."/>
            <person name="Wu S."/>
            <person name="Liu J."/>
            <person name="Xiao Y."/>
            <person name="Bu D."/>
            <person name="Tan J."/>
            <person name="Yang L."/>
            <person name="Ye C."/>
            <person name="Zhang J."/>
            <person name="Xu J."/>
            <person name="Zhou Y."/>
            <person name="Yu Y."/>
            <person name="Zhang B."/>
            <person name="Zhuang S."/>
            <person name="Wei H."/>
            <person name="Liu B."/>
            <person name="Lei M."/>
            <person name="Yu H."/>
            <person name="Li Y."/>
            <person name="Xu H."/>
            <person name="Wei S."/>
            <person name="He X."/>
            <person name="Fang L."/>
            <person name="Zhang Z."/>
            <person name="Zhang Y."/>
            <person name="Huang X."/>
            <person name="Su Z."/>
            <person name="Tong W."/>
            <person name="Li J."/>
            <person name="Tong Z."/>
            <person name="Li S."/>
            <person name="Ye J."/>
            <person name="Wang L."/>
            <person name="Fang L."/>
            <person name="Lei T."/>
            <person name="Chen C."/>
            <person name="Chen H."/>
            <person name="Xu Z."/>
            <person name="Li H."/>
            <person name="Huang H."/>
            <person name="Zhang F."/>
            <person name="Xu H."/>
            <person name="Li N."/>
            <person name="Zhao C."/>
            <person name="Li S."/>
            <person name="Dong L."/>
            <person name="Huang Y."/>
            <person name="Li L."/>
            <person name="Xi Y."/>
            <person name="Qi Q."/>
            <person name="Li W."/>
            <person name="Zhang B."/>
            <person name="Hu W."/>
            <person name="Zhang Y."/>
            <person name="Tian X."/>
            <person name="Jiao Y."/>
            <person name="Liang X."/>
            <person name="Jin J."/>
            <person name="Gao L."/>
            <person name="Zheng W."/>
            <person name="Hao B."/>
            <person name="Liu S."/>
            <person name="Wang W."/>
            <person name="Yuan L."/>
            <person name="Cao M."/>
            <person name="McDermott J."/>
            <person name="Samudrala R."/>
            <person name="Wang J."/>
            <person name="Wong G.K."/>
            <person name="Yang H."/>
        </authorList>
    </citation>
    <scope>NUCLEOTIDE SEQUENCE [LARGE SCALE GENOMIC DNA]</scope>
    <source>
        <strain evidence="8">cv. 93-11</strain>
    </source>
</reference>
<comment type="function">
    <text evidence="4">Probable serine protease inhibitor.</text>
</comment>
<dbReference type="OMA" id="DSCCKFY"/>
<keyword evidence="2" id="KW-0646">Protease inhibitor</keyword>
<dbReference type="AlphaFoldDB" id="A2ZCX9"/>
<dbReference type="PANTHER" id="PTHR11461">
    <property type="entry name" value="SERINE PROTEASE INHIBITOR, SERPIN"/>
    <property type="match status" value="1"/>
</dbReference>
<evidence type="ECO:0000256" key="1">
    <source>
        <dbReference type="ARBA" id="ARBA00009500"/>
    </source>
</evidence>
<evidence type="ECO:0000256" key="3">
    <source>
        <dbReference type="ARBA" id="ARBA00022900"/>
    </source>
</evidence>
<dbReference type="Pfam" id="PF00079">
    <property type="entry name" value="Serpin"/>
    <property type="match status" value="2"/>
</dbReference>
<evidence type="ECO:0000313" key="7">
    <source>
        <dbReference type="EMBL" id="EAY80463.1"/>
    </source>
</evidence>
<dbReference type="CDD" id="cd02043">
    <property type="entry name" value="serpinP_plants"/>
    <property type="match status" value="1"/>
</dbReference>
<dbReference type="SUPFAM" id="SSF56574">
    <property type="entry name" value="Serpins"/>
    <property type="match status" value="1"/>
</dbReference>
<sequence length="392" mass="42452">MEDNAGDCGGMTAFALRLAKRLADVGLLALLGAASLDDLEESVRRAVEVGLADESASGGPRVSYACGVWHDETLELKPAYRAAAAGTYKAVTRAANFQRQPKRSRKKINKWVSKATNKLIPEILPDGSVHVDTALVLVNAIYFKGKWSNPFPRSSTTTGKFHRLDGSSVDVPFMSSREDQYIGFHDGFTVLKLPYHHRTMKNHGDGGDTITNSSITRAILEHYGGENVGLSMYIFLPDERDGLPALVDKMAASSSSSSFLRDHRPTRRREVGDLRVPRFKVSFYSQINGVLQGMGVTAAFDAGEADLSGMAEGVDQRGGGLVVEEVFHRAVVEVNEEGTEAAASTACTIRLLSMSYPEDFVADHPFAFFVVEETSGAVLFAGHVLDPTSSSE</sequence>
<dbReference type="SMART" id="SM00093">
    <property type="entry name" value="SERPIN"/>
    <property type="match status" value="1"/>
</dbReference>
<dbReference type="Gramene" id="BGIOSGA034239-TA">
    <property type="protein sequence ID" value="BGIOSGA034239-PA"/>
    <property type="gene ID" value="BGIOSGA034239"/>
</dbReference>
<dbReference type="GO" id="GO:0005615">
    <property type="term" value="C:extracellular space"/>
    <property type="evidence" value="ECO:0007669"/>
    <property type="project" value="InterPro"/>
</dbReference>
<dbReference type="InterPro" id="IPR036186">
    <property type="entry name" value="Serpin_sf"/>
</dbReference>
<comment type="similarity">
    <text evidence="1 5">Belongs to the serpin family.</text>
</comment>
<keyword evidence="8" id="KW-1185">Reference proteome</keyword>
<dbReference type="InterPro" id="IPR042185">
    <property type="entry name" value="Serpin_sf_2"/>
</dbReference>
<dbReference type="InterPro" id="IPR023796">
    <property type="entry name" value="Serpin_dom"/>
</dbReference>
<dbReference type="Gene3D" id="2.30.39.10">
    <property type="entry name" value="Alpha-1-antitrypsin, domain 1"/>
    <property type="match status" value="1"/>
</dbReference>
<keyword evidence="3" id="KW-0722">Serine protease inhibitor</keyword>
<dbReference type="EMBL" id="CM000136">
    <property type="protein sequence ID" value="EAY80463.1"/>
    <property type="molecule type" value="Genomic_DNA"/>
</dbReference>
<name>A2ZCX9_ORYSI</name>
<evidence type="ECO:0000259" key="6">
    <source>
        <dbReference type="SMART" id="SM00093"/>
    </source>
</evidence>
<dbReference type="STRING" id="39946.A2ZCX9"/>
<feature type="domain" description="Serpin" evidence="6">
    <location>
        <begin position="16"/>
        <end position="387"/>
    </location>
</feature>
<dbReference type="PANTHER" id="PTHR11461:SF209">
    <property type="entry name" value="SERPIN-Z8-RELATED"/>
    <property type="match status" value="1"/>
</dbReference>
<gene>
    <name evidence="7" type="ORF">OsI_35641</name>
</gene>